<evidence type="ECO:0000313" key="6">
    <source>
        <dbReference type="EMBL" id="MFD2617190.1"/>
    </source>
</evidence>
<evidence type="ECO:0000259" key="5">
    <source>
        <dbReference type="Pfam" id="PF02525"/>
    </source>
</evidence>
<dbReference type="SUPFAM" id="SSF52218">
    <property type="entry name" value="Flavoproteins"/>
    <property type="match status" value="1"/>
</dbReference>
<evidence type="ECO:0000256" key="3">
    <source>
        <dbReference type="ARBA" id="ARBA00022827"/>
    </source>
</evidence>
<keyword evidence="6" id="KW-0560">Oxidoreductase</keyword>
<evidence type="ECO:0000256" key="2">
    <source>
        <dbReference type="ARBA" id="ARBA00022630"/>
    </source>
</evidence>
<sequence length="182" mass="21198">MSHILIINGYQTYGDPKGKLNETLADEMEHILKEKHEIKRTNIDKGYSISEEQEKFVWADTIIFQTPVYWFNVPGLLKTYIDEVYKHGIFFSGPSEYGRGGLFKDKYYMLSTTWNAPVEAFQKETAFLGGNTVDDIFLGFHKTQEFVGLKKLETFTVHDVVHRPQIEIYLKQLRNHLEATIK</sequence>
<dbReference type="Pfam" id="PF02525">
    <property type="entry name" value="Flavodoxin_2"/>
    <property type="match status" value="1"/>
</dbReference>
<reference evidence="7" key="1">
    <citation type="journal article" date="2019" name="Int. J. Syst. Evol. Microbiol.">
        <title>The Global Catalogue of Microorganisms (GCM) 10K type strain sequencing project: providing services to taxonomists for standard genome sequencing and annotation.</title>
        <authorList>
            <consortium name="The Broad Institute Genomics Platform"/>
            <consortium name="The Broad Institute Genome Sequencing Center for Infectious Disease"/>
            <person name="Wu L."/>
            <person name="Ma J."/>
        </authorList>
    </citation>
    <scope>NUCLEOTIDE SEQUENCE [LARGE SCALE GENOMIC DNA]</scope>
    <source>
        <strain evidence="7">TISTR 2241</strain>
    </source>
</reference>
<keyword evidence="7" id="KW-1185">Reference proteome</keyword>
<keyword evidence="2" id="KW-0285">Flavoprotein</keyword>
<dbReference type="PANTHER" id="PTHR46305:SF3">
    <property type="entry name" value="NADPH:QUINONE OXIDOREDUCTASE MDAB"/>
    <property type="match status" value="1"/>
</dbReference>
<evidence type="ECO:0000313" key="7">
    <source>
        <dbReference type="Proteomes" id="UP001597458"/>
    </source>
</evidence>
<dbReference type="RefSeq" id="WP_141188998.1">
    <property type="nucleotide sequence ID" value="NZ_JBHUMR010000008.1"/>
</dbReference>
<protein>
    <submittedName>
        <fullName evidence="6">NAD(P)H-dependent oxidoreductase</fullName>
        <ecNumber evidence="6">1.-.-.-</ecNumber>
    </submittedName>
</protein>
<accession>A0ABW5PQP6</accession>
<dbReference type="InterPro" id="IPR003680">
    <property type="entry name" value="Flavodoxin_fold"/>
</dbReference>
<keyword evidence="3" id="KW-0274">FAD</keyword>
<comment type="caution">
    <text evidence="6">The sequence shown here is derived from an EMBL/GenBank/DDBJ whole genome shotgun (WGS) entry which is preliminary data.</text>
</comment>
<dbReference type="EMBL" id="JBHUMR010000008">
    <property type="protein sequence ID" value="MFD2617190.1"/>
    <property type="molecule type" value="Genomic_DNA"/>
</dbReference>
<name>A0ABW5PQP6_9BACI</name>
<dbReference type="Proteomes" id="UP001597458">
    <property type="component" value="Unassembled WGS sequence"/>
</dbReference>
<proteinExistence type="inferred from homology"/>
<comment type="similarity">
    <text evidence="4">Belongs to the oxidoreductase MdaB family.</text>
</comment>
<evidence type="ECO:0000256" key="1">
    <source>
        <dbReference type="ARBA" id="ARBA00001974"/>
    </source>
</evidence>
<dbReference type="PANTHER" id="PTHR46305">
    <property type="match status" value="1"/>
</dbReference>
<dbReference type="EC" id="1.-.-.-" evidence="6"/>
<dbReference type="GO" id="GO:0016491">
    <property type="term" value="F:oxidoreductase activity"/>
    <property type="evidence" value="ECO:0007669"/>
    <property type="project" value="UniProtKB-KW"/>
</dbReference>
<dbReference type="Gene3D" id="3.40.50.360">
    <property type="match status" value="1"/>
</dbReference>
<dbReference type="InterPro" id="IPR029039">
    <property type="entry name" value="Flavoprotein-like_sf"/>
</dbReference>
<gene>
    <name evidence="6" type="ORF">ACFSTF_07685</name>
</gene>
<organism evidence="6 7">
    <name type="scientific">Terrilactibacillus laevilacticus</name>
    <dbReference type="NCBI Taxonomy" id="1380157"/>
    <lineage>
        <taxon>Bacteria</taxon>
        <taxon>Bacillati</taxon>
        <taxon>Bacillota</taxon>
        <taxon>Bacilli</taxon>
        <taxon>Bacillales</taxon>
        <taxon>Bacillaceae</taxon>
        <taxon>Terrilactibacillus</taxon>
    </lineage>
</organism>
<feature type="domain" description="Flavodoxin-like fold" evidence="5">
    <location>
        <begin position="3"/>
        <end position="176"/>
    </location>
</feature>
<dbReference type="InterPro" id="IPR052397">
    <property type="entry name" value="NADPH-QR_MdaB"/>
</dbReference>
<comment type="cofactor">
    <cofactor evidence="1">
        <name>FAD</name>
        <dbReference type="ChEBI" id="CHEBI:57692"/>
    </cofactor>
</comment>
<evidence type="ECO:0000256" key="4">
    <source>
        <dbReference type="ARBA" id="ARBA00037981"/>
    </source>
</evidence>